<evidence type="ECO:0000259" key="7">
    <source>
        <dbReference type="PROSITE" id="PS51352"/>
    </source>
</evidence>
<dbReference type="InterPro" id="IPR037463">
    <property type="entry name" value="TMX2_thioredoxin_dom"/>
</dbReference>
<dbReference type="InterPro" id="IPR013766">
    <property type="entry name" value="Thioredoxin_domain"/>
</dbReference>
<dbReference type="AlphaFoldDB" id="A0A1B6MRG7"/>
<dbReference type="GO" id="GO:0015036">
    <property type="term" value="F:disulfide oxidoreductase activity"/>
    <property type="evidence" value="ECO:0007669"/>
    <property type="project" value="TreeGrafter"/>
</dbReference>
<evidence type="ECO:0000256" key="4">
    <source>
        <dbReference type="ARBA" id="ARBA00022989"/>
    </source>
</evidence>
<keyword evidence="5 6" id="KW-0472">Membrane</keyword>
<reference evidence="10" key="1">
    <citation type="submission" date="2015-11" db="EMBL/GenBank/DDBJ databases">
        <title>De novo transcriptome assembly of four potential Pierce s Disease insect vectors from Arizona vineyards.</title>
        <authorList>
            <person name="Tassone E.E."/>
        </authorList>
    </citation>
    <scope>NUCLEOTIDE SEQUENCE</scope>
</reference>
<dbReference type="InterPro" id="IPR036249">
    <property type="entry name" value="Thioredoxin-like_sf"/>
</dbReference>
<dbReference type="SUPFAM" id="SSF52833">
    <property type="entry name" value="Thioredoxin-like"/>
    <property type="match status" value="1"/>
</dbReference>
<evidence type="ECO:0000313" key="9">
    <source>
        <dbReference type="EMBL" id="JAT36660.1"/>
    </source>
</evidence>
<keyword evidence="4 6" id="KW-1133">Transmembrane helix</keyword>
<dbReference type="GO" id="GO:0016020">
    <property type="term" value="C:membrane"/>
    <property type="evidence" value="ECO:0007669"/>
    <property type="project" value="UniProtKB-SubCell"/>
</dbReference>
<dbReference type="PANTHER" id="PTHR15853">
    <property type="entry name" value="THIOREDOXIN-RELATED"/>
    <property type="match status" value="1"/>
</dbReference>
<feature type="transmembrane region" description="Helical" evidence="6">
    <location>
        <begin position="91"/>
        <end position="116"/>
    </location>
</feature>
<dbReference type="EMBL" id="GEBQ01003317">
    <property type="protein sequence ID" value="JAT36660.1"/>
    <property type="molecule type" value="Transcribed_RNA"/>
</dbReference>
<comment type="subcellular location">
    <subcellularLocation>
        <location evidence="1">Membrane</location>
        <topology evidence="1">Single-pass type I membrane protein</topology>
    </subcellularLocation>
</comment>
<dbReference type="PROSITE" id="PS51352">
    <property type="entry name" value="THIOREDOXIN_2"/>
    <property type="match status" value="1"/>
</dbReference>
<accession>A0A1B6MRG7</accession>
<name>A0A1B6MRG7_9HEMI</name>
<evidence type="ECO:0000256" key="6">
    <source>
        <dbReference type="SAM" id="Phobius"/>
    </source>
</evidence>
<sequence>MKISKDIRLLCKPYYYVNIILSISYIISKKLPILCSFVFSSSESQCEFDSRESEILFFLMIVVMIRTRKAGSVTMINYLSSSFMYTKVANLILWFYADIRMGVFFGIVFILVGLLLPEPTYSGPENVVYFRTAQGVEDELMRNKKITWLVTFYTAWNPACVNFAPVFSHLSVEYNLDNLKFGKIDIGRYPDAGKKYYVNDSSMSRQLPTMILFKEGKEVMRRPAVDSKGKLQKFFFSEDNVKAAFDLNNLYNECKNNPLKKKKEVAESHEKAE</sequence>
<dbReference type="PANTHER" id="PTHR15853:SF0">
    <property type="entry name" value="THIOREDOXIN-RELATED TRANSMEMBRANE PROTEIN 2"/>
    <property type="match status" value="1"/>
</dbReference>
<organism evidence="10">
    <name type="scientific">Graphocephala atropunctata</name>
    <dbReference type="NCBI Taxonomy" id="36148"/>
    <lineage>
        <taxon>Eukaryota</taxon>
        <taxon>Metazoa</taxon>
        <taxon>Ecdysozoa</taxon>
        <taxon>Arthropoda</taxon>
        <taxon>Hexapoda</taxon>
        <taxon>Insecta</taxon>
        <taxon>Pterygota</taxon>
        <taxon>Neoptera</taxon>
        <taxon>Paraneoptera</taxon>
        <taxon>Hemiptera</taxon>
        <taxon>Auchenorrhyncha</taxon>
        <taxon>Membracoidea</taxon>
        <taxon>Cicadellidae</taxon>
        <taxon>Cicadellinae</taxon>
        <taxon>Cicadellini</taxon>
        <taxon>Graphocephala</taxon>
    </lineage>
</organism>
<evidence type="ECO:0000256" key="3">
    <source>
        <dbReference type="ARBA" id="ARBA00022729"/>
    </source>
</evidence>
<gene>
    <name evidence="10" type="ORF">g.32442</name>
    <name evidence="9" type="ORF">g.32443</name>
    <name evidence="8" type="ORF">g.32444</name>
</gene>
<dbReference type="CDD" id="cd02962">
    <property type="entry name" value="TMX2"/>
    <property type="match status" value="1"/>
</dbReference>
<keyword evidence="2 6" id="KW-0812">Transmembrane</keyword>
<protein>
    <recommendedName>
        <fullName evidence="7">Thioredoxin domain-containing protein</fullName>
    </recommendedName>
</protein>
<evidence type="ECO:0000313" key="10">
    <source>
        <dbReference type="EMBL" id="JAT38508.1"/>
    </source>
</evidence>
<evidence type="ECO:0000313" key="8">
    <source>
        <dbReference type="EMBL" id="JAT36434.1"/>
    </source>
</evidence>
<keyword evidence="3" id="KW-0732">Signal</keyword>
<evidence type="ECO:0000256" key="5">
    <source>
        <dbReference type="ARBA" id="ARBA00023136"/>
    </source>
</evidence>
<evidence type="ECO:0000256" key="1">
    <source>
        <dbReference type="ARBA" id="ARBA00004479"/>
    </source>
</evidence>
<dbReference type="Pfam" id="PF00085">
    <property type="entry name" value="Thioredoxin"/>
    <property type="match status" value="1"/>
</dbReference>
<dbReference type="InterPro" id="IPR039101">
    <property type="entry name" value="TMX2"/>
</dbReference>
<feature type="domain" description="Thioredoxin" evidence="7">
    <location>
        <begin position="110"/>
        <end position="256"/>
    </location>
</feature>
<dbReference type="Gene3D" id="3.40.30.10">
    <property type="entry name" value="Glutaredoxin"/>
    <property type="match status" value="1"/>
</dbReference>
<proteinExistence type="predicted"/>
<dbReference type="EMBL" id="GEBQ01003543">
    <property type="protein sequence ID" value="JAT36434.1"/>
    <property type="molecule type" value="Transcribed_RNA"/>
</dbReference>
<evidence type="ECO:0000256" key="2">
    <source>
        <dbReference type="ARBA" id="ARBA00022692"/>
    </source>
</evidence>
<dbReference type="EMBL" id="GEBQ01001469">
    <property type="protein sequence ID" value="JAT38508.1"/>
    <property type="molecule type" value="Transcribed_RNA"/>
</dbReference>